<dbReference type="Proteomes" id="UP000017908">
    <property type="component" value="Unassembled WGS sequence"/>
</dbReference>
<evidence type="ECO:0000259" key="1">
    <source>
        <dbReference type="Pfam" id="PF02550"/>
    </source>
</evidence>
<dbReference type="Gene3D" id="3.40.1080.10">
    <property type="entry name" value="Glutaconate Coenzyme A-transferase"/>
    <property type="match status" value="1"/>
</dbReference>
<comment type="caution">
    <text evidence="2">The sequence shown here is derived from an EMBL/GenBank/DDBJ whole genome shotgun (WGS) entry which is preliminary data.</text>
</comment>
<dbReference type="SUPFAM" id="SSF100950">
    <property type="entry name" value="NagB/RpiA/CoA transferase-like"/>
    <property type="match status" value="1"/>
</dbReference>
<dbReference type="InterPro" id="IPR037171">
    <property type="entry name" value="NagB/RpiA_transferase-like"/>
</dbReference>
<gene>
    <name evidence="2" type="ORF">BN715_00079</name>
</gene>
<proteinExistence type="predicted"/>
<keyword evidence="2" id="KW-0808">Transferase</keyword>
<dbReference type="EMBL" id="CBKE010000135">
    <property type="protein sequence ID" value="CDF04754.1"/>
    <property type="molecule type" value="Genomic_DNA"/>
</dbReference>
<dbReference type="GO" id="GO:0008410">
    <property type="term" value="F:CoA-transferase activity"/>
    <property type="evidence" value="ECO:0007669"/>
    <property type="project" value="InterPro"/>
</dbReference>
<evidence type="ECO:0000313" key="2">
    <source>
        <dbReference type="EMBL" id="CDF04754.1"/>
    </source>
</evidence>
<reference evidence="2" key="1">
    <citation type="submission" date="2012-11" db="EMBL/GenBank/DDBJ databases">
        <title>Dependencies among metagenomic species, viruses, plasmids and units of genetic variation.</title>
        <authorList>
            <person name="Nielsen H.B."/>
            <person name="Almeida M."/>
            <person name="Juncker A.S."/>
            <person name="Rasmussen S."/>
            <person name="Li J."/>
            <person name="Sunagawa S."/>
            <person name="Plichta D."/>
            <person name="Gautier L."/>
            <person name="Le Chatelier E."/>
            <person name="Peletier E."/>
            <person name="Bonde I."/>
            <person name="Nielsen T."/>
            <person name="Manichanh C."/>
            <person name="Arumugam M."/>
            <person name="Batto J."/>
            <person name="Santos M.B.Q.D."/>
            <person name="Blom N."/>
            <person name="Borruel N."/>
            <person name="Burgdorf K.S."/>
            <person name="Boumezbeur F."/>
            <person name="Casellas F."/>
            <person name="Dore J."/>
            <person name="Guarner F."/>
            <person name="Hansen T."/>
            <person name="Hildebrand F."/>
            <person name="Kaas R.S."/>
            <person name="Kennedy S."/>
            <person name="Kristiansen K."/>
            <person name="Kultima J.R."/>
            <person name="Leonard P."/>
            <person name="Levenez F."/>
            <person name="Lund O."/>
            <person name="Moumen B."/>
            <person name="Le Paslier D."/>
            <person name="Pons N."/>
            <person name="Pedersen O."/>
            <person name="Prifti E."/>
            <person name="Qin J."/>
            <person name="Raes J."/>
            <person name="Tap J."/>
            <person name="Tims S."/>
            <person name="Ussery D.W."/>
            <person name="Yamada T."/>
            <person name="MetaHit consortium"/>
            <person name="Renault P."/>
            <person name="Sicheritz-Ponten T."/>
            <person name="Bork P."/>
            <person name="Wang J."/>
            <person name="Brunak S."/>
            <person name="Ehrlich S.D."/>
        </authorList>
    </citation>
    <scope>NUCLEOTIDE SEQUENCE [LARGE SCALE GENOMIC DNA]</scope>
</reference>
<dbReference type="InterPro" id="IPR003702">
    <property type="entry name" value="ActCoA_hydro_N"/>
</dbReference>
<name>R7MUD3_MEGEL</name>
<dbReference type="Pfam" id="PF02550">
    <property type="entry name" value="AcetylCoA_hydro"/>
    <property type="match status" value="1"/>
</dbReference>
<sequence length="81" mass="9170">MDIYQEYEGKCCTPDQAVQVVKDGDWVDYGMSCAYPMALDKALARRHGDLKDIKVRNAISCHTVAILEADPDNETFTYLRP</sequence>
<dbReference type="AlphaFoldDB" id="R7MUD3"/>
<accession>R7MUD3</accession>
<protein>
    <submittedName>
        <fullName evidence="2">Butyryl-CoA:acetate CoA-transferase</fullName>
    </submittedName>
</protein>
<feature type="domain" description="Acetyl-CoA hydrolase/transferase N-terminal" evidence="1">
    <location>
        <begin position="4"/>
        <end position="76"/>
    </location>
</feature>
<organism evidence="2">
    <name type="scientific">Megasphaera elsdenii CAG:570</name>
    <dbReference type="NCBI Taxonomy" id="1263087"/>
    <lineage>
        <taxon>Bacteria</taxon>
        <taxon>Bacillati</taxon>
        <taxon>Bacillota</taxon>
        <taxon>Negativicutes</taxon>
        <taxon>Veillonellales</taxon>
        <taxon>Veillonellaceae</taxon>
        <taxon>Megasphaera</taxon>
    </lineage>
</organism>